<evidence type="ECO:0000256" key="1">
    <source>
        <dbReference type="ARBA" id="ARBA00022829"/>
    </source>
</evidence>
<dbReference type="GO" id="GO:0007059">
    <property type="term" value="P:chromosome segregation"/>
    <property type="evidence" value="ECO:0007669"/>
    <property type="project" value="UniProtKB-KW"/>
</dbReference>
<dbReference type="EMBL" id="FNQJ01000021">
    <property type="protein sequence ID" value="SEA64837.1"/>
    <property type="molecule type" value="Genomic_DNA"/>
</dbReference>
<dbReference type="PANTHER" id="PTHR30349:SF81">
    <property type="entry name" value="TYROSINE RECOMBINASE XERC"/>
    <property type="match status" value="1"/>
</dbReference>
<dbReference type="GO" id="GO:0003677">
    <property type="term" value="F:DNA binding"/>
    <property type="evidence" value="ECO:0007669"/>
    <property type="project" value="InterPro"/>
</dbReference>
<dbReference type="CDD" id="cd00797">
    <property type="entry name" value="INT_RitB_C_like"/>
    <property type="match status" value="1"/>
</dbReference>
<keyword evidence="2" id="KW-0229">DNA integration</keyword>
<dbReference type="STRING" id="592050.SAMN05421875_12142"/>
<reference evidence="6" key="1">
    <citation type="submission" date="2016-10" db="EMBL/GenBank/DDBJ databases">
        <authorList>
            <person name="Varghese N."/>
            <person name="Submissions S."/>
        </authorList>
    </citation>
    <scope>NUCLEOTIDE SEQUENCE [LARGE SCALE GENOMIC DNA]</scope>
    <source>
        <strain evidence="6">DSM 25157</strain>
    </source>
</reference>
<dbReference type="SUPFAM" id="SSF56349">
    <property type="entry name" value="DNA breaking-rejoining enzymes"/>
    <property type="match status" value="1"/>
</dbReference>
<dbReference type="InterPro" id="IPR002104">
    <property type="entry name" value="Integrase_catalytic"/>
</dbReference>
<evidence type="ECO:0000313" key="5">
    <source>
        <dbReference type="EMBL" id="SEA64837.1"/>
    </source>
</evidence>
<name>A0A1H4CWT4_9BURK</name>
<dbReference type="InterPro" id="IPR013762">
    <property type="entry name" value="Integrase-like_cat_sf"/>
</dbReference>
<dbReference type="GO" id="GO:0015074">
    <property type="term" value="P:DNA integration"/>
    <property type="evidence" value="ECO:0007669"/>
    <property type="project" value="UniProtKB-KW"/>
</dbReference>
<dbReference type="InterPro" id="IPR050090">
    <property type="entry name" value="Tyrosine_recombinase_XerCD"/>
</dbReference>
<dbReference type="GeneID" id="34231818"/>
<proteinExistence type="predicted"/>
<dbReference type="PANTHER" id="PTHR30349">
    <property type="entry name" value="PHAGE INTEGRASE-RELATED"/>
    <property type="match status" value="1"/>
</dbReference>
<dbReference type="Pfam" id="PF00589">
    <property type="entry name" value="Phage_integrase"/>
    <property type="match status" value="1"/>
</dbReference>
<dbReference type="PROSITE" id="PS51898">
    <property type="entry name" value="TYR_RECOMBINASE"/>
    <property type="match status" value="1"/>
</dbReference>
<evidence type="ECO:0000256" key="3">
    <source>
        <dbReference type="ARBA" id="ARBA00023172"/>
    </source>
</evidence>
<keyword evidence="6" id="KW-1185">Reference proteome</keyword>
<dbReference type="RefSeq" id="WP_092699375.1">
    <property type="nucleotide sequence ID" value="NZ_FNQJ01000021.1"/>
</dbReference>
<protein>
    <submittedName>
        <fullName evidence="5">Phage integrase family protein</fullName>
    </submittedName>
</protein>
<dbReference type="AlphaFoldDB" id="A0A1H4CWT4"/>
<evidence type="ECO:0000259" key="4">
    <source>
        <dbReference type="PROSITE" id="PS51898"/>
    </source>
</evidence>
<organism evidence="5 6">
    <name type="scientific">Acidovorax soli</name>
    <dbReference type="NCBI Taxonomy" id="592050"/>
    <lineage>
        <taxon>Bacteria</taxon>
        <taxon>Pseudomonadati</taxon>
        <taxon>Pseudomonadota</taxon>
        <taxon>Betaproteobacteria</taxon>
        <taxon>Burkholderiales</taxon>
        <taxon>Comamonadaceae</taxon>
        <taxon>Acidovorax</taxon>
    </lineage>
</organism>
<keyword evidence="3" id="KW-0233">DNA recombination</keyword>
<evidence type="ECO:0000313" key="6">
    <source>
        <dbReference type="Proteomes" id="UP000199002"/>
    </source>
</evidence>
<feature type="domain" description="Tyr recombinase" evidence="4">
    <location>
        <begin position="115"/>
        <end position="319"/>
    </location>
</feature>
<keyword evidence="1" id="KW-0159">Chromosome partition</keyword>
<dbReference type="GO" id="GO:0006310">
    <property type="term" value="P:DNA recombination"/>
    <property type="evidence" value="ECO:0007669"/>
    <property type="project" value="UniProtKB-KW"/>
</dbReference>
<evidence type="ECO:0000256" key="2">
    <source>
        <dbReference type="ARBA" id="ARBA00022908"/>
    </source>
</evidence>
<sequence length="333" mass="37111">MSAAASANIDLTAKVEQYLAERLRLGFKPCSSDLAVRSFTRFMVGEGRDIALTVDVMVQWAHQVQPRYLVGGRANVDTAARRLATLRPFMRWLQQFDPTVEVPDDSSFGPIPRRVAPHIYSEAEIAALIVAARRLGPSDGLRATTYATLFGLIASAGLRVSEAINLADSDADLDGGILTIQQTKFGKSRMVPLHPSVIGPMAAYRALRRQYVPAKPQMTFFVGSRGVHRGEPLGDRQVHRVFCQLREQLGWIDRGGHGRPRVHDLRHSFAVRRMILWHQQGANLDQRMLALSTYMGHINISSTYWYLSGVPELMALAGARFERFADVAENDDE</sequence>
<accession>A0A1H4CWT4</accession>
<dbReference type="Proteomes" id="UP000199002">
    <property type="component" value="Unassembled WGS sequence"/>
</dbReference>
<gene>
    <name evidence="5" type="ORF">SAMN05421875_12142</name>
</gene>
<dbReference type="InterPro" id="IPR011010">
    <property type="entry name" value="DNA_brk_join_enz"/>
</dbReference>
<dbReference type="Gene3D" id="1.10.443.10">
    <property type="entry name" value="Intergrase catalytic core"/>
    <property type="match status" value="1"/>
</dbReference>